<reference evidence="1 2" key="1">
    <citation type="journal article" date="2004" name="Proc. Natl. Acad. Sci. U.S.A.">
        <title>Complete genomes of two clinical Staphylococcus aureus strains: evidence for the rapid evolution of virulence and drug resistance.</title>
        <authorList>
            <person name="Holden M.T.G."/>
            <person name="Feil E.J."/>
            <person name="Lindsay J.A."/>
            <person name="Peacock S.J."/>
            <person name="Day N.P.J."/>
            <person name="Enright M.C."/>
            <person name="Foster T.J."/>
            <person name="Moore C.E."/>
            <person name="Hurst L."/>
            <person name="Atkin R."/>
            <person name="Barron A."/>
            <person name="Bason N."/>
            <person name="Bentley S.D."/>
            <person name="Chillingworth C."/>
            <person name="Chillingworth T."/>
            <person name="Churcher C."/>
            <person name="Clark L."/>
            <person name="Corton C."/>
            <person name="Cronin A."/>
            <person name="Doggett J."/>
            <person name="Dowd L."/>
            <person name="Feltwell T."/>
            <person name="Hance Z."/>
            <person name="Harris B."/>
            <person name="Hauser H."/>
            <person name="Holroyd S."/>
            <person name="Jagels K."/>
            <person name="James K.D."/>
            <person name="Lennard N."/>
            <person name="Line A."/>
            <person name="Mayes R."/>
            <person name="Moule S."/>
            <person name="Mungall K."/>
            <person name="Ormond D."/>
            <person name="Quail M.A."/>
            <person name="Rabbinowitsch E."/>
            <person name="Rutherford K."/>
            <person name="Sanders M."/>
            <person name="Sharp S."/>
            <person name="Simmonds M."/>
            <person name="Stevens K."/>
            <person name="Whitehead S."/>
            <person name="Barrell B.G."/>
            <person name="Spratt B.G."/>
            <person name="Parkhill J."/>
        </authorList>
    </citation>
    <scope>NUCLEOTIDE SEQUENCE [LARGE SCALE GENOMIC DNA]</scope>
    <source>
        <strain evidence="1 2">MRSA252</strain>
    </source>
</reference>
<name>A0A7U7EUW6_STAAR</name>
<dbReference type="EMBL" id="BX571856">
    <property type="protein sequence ID" value="CAG40011.1"/>
    <property type="molecule type" value="Genomic_DNA"/>
</dbReference>
<dbReference type="KEGG" id="sar:SAR1006"/>
<gene>
    <name evidence="1" type="ordered locus">SAR1006</name>
</gene>
<evidence type="ECO:0000313" key="1">
    <source>
        <dbReference type="EMBL" id="CAG40011.1"/>
    </source>
</evidence>
<evidence type="ECO:0000313" key="2">
    <source>
        <dbReference type="Proteomes" id="UP000000596"/>
    </source>
</evidence>
<organism evidence="1 2">
    <name type="scientific">Staphylococcus aureus (strain MRSA252)</name>
    <dbReference type="NCBI Taxonomy" id="282458"/>
    <lineage>
        <taxon>Bacteria</taxon>
        <taxon>Bacillati</taxon>
        <taxon>Bacillota</taxon>
        <taxon>Bacilli</taxon>
        <taxon>Bacillales</taxon>
        <taxon>Staphylococcaceae</taxon>
        <taxon>Staphylococcus</taxon>
    </lineage>
</organism>
<sequence length="35" mass="4121">MIDEFEIKLNWLIIRKHYYDVTILISGTSVIIPSV</sequence>
<accession>A0A7U7EUW6</accession>
<dbReference type="Proteomes" id="UP000000596">
    <property type="component" value="Chromosome"/>
</dbReference>
<dbReference type="AlphaFoldDB" id="A0A7U7EUW6"/>
<protein>
    <submittedName>
        <fullName evidence="1">Uncharacterized protein</fullName>
    </submittedName>
</protein>
<proteinExistence type="predicted"/>